<proteinExistence type="predicted"/>
<comment type="caution">
    <text evidence="1">The sequence shown here is derived from an EMBL/GenBank/DDBJ whole genome shotgun (WGS) entry which is preliminary data.</text>
</comment>
<name>A0ACC1QA80_9APHY</name>
<evidence type="ECO:0000313" key="1">
    <source>
        <dbReference type="EMBL" id="KAJ3015465.1"/>
    </source>
</evidence>
<dbReference type="EMBL" id="JANSHE010000158">
    <property type="protein sequence ID" value="KAJ3015465.1"/>
    <property type="molecule type" value="Genomic_DNA"/>
</dbReference>
<organism evidence="1 2">
    <name type="scientific">Trametes sanguinea</name>
    <dbReference type="NCBI Taxonomy" id="158606"/>
    <lineage>
        <taxon>Eukaryota</taxon>
        <taxon>Fungi</taxon>
        <taxon>Dikarya</taxon>
        <taxon>Basidiomycota</taxon>
        <taxon>Agaricomycotina</taxon>
        <taxon>Agaricomycetes</taxon>
        <taxon>Polyporales</taxon>
        <taxon>Polyporaceae</taxon>
        <taxon>Trametes</taxon>
    </lineage>
</organism>
<dbReference type="Proteomes" id="UP001144978">
    <property type="component" value="Unassembled WGS sequence"/>
</dbReference>
<sequence length="205" mass="21948">MVSTPVLHTIFCPLPTPSSRSFAIVARLPLILADIAVILITWRTQYAGHRLSSSANKRLTFATVMMKDGTMYFVVLTLLNICQMIFEILGVFTDSTGPGILSKFIEPFTLAVASVSLTAILVSSFLTALHKAASAATNQDSLLSMGTVEFRVIGSIGASLPGPGEGIEDETLAGETVLDDETMGRLSVSRDGMEIPRQPDVELDV</sequence>
<accession>A0ACC1QA80</accession>
<evidence type="ECO:0000313" key="2">
    <source>
        <dbReference type="Proteomes" id="UP001144978"/>
    </source>
</evidence>
<keyword evidence="2" id="KW-1185">Reference proteome</keyword>
<gene>
    <name evidence="1" type="ORF">NUW54_g1040</name>
</gene>
<reference evidence="1" key="1">
    <citation type="submission" date="2022-08" db="EMBL/GenBank/DDBJ databases">
        <title>Genome Sequence of Pycnoporus sanguineus.</title>
        <authorList>
            <person name="Buettner E."/>
        </authorList>
    </citation>
    <scope>NUCLEOTIDE SEQUENCE</scope>
    <source>
        <strain evidence="1">CG-C14</strain>
    </source>
</reference>
<protein>
    <submittedName>
        <fullName evidence="1">Uncharacterized protein</fullName>
    </submittedName>
</protein>